<evidence type="ECO:0000313" key="9">
    <source>
        <dbReference type="Proteomes" id="UP000245474"/>
    </source>
</evidence>
<evidence type="ECO:0000256" key="4">
    <source>
        <dbReference type="ARBA" id="ARBA00022989"/>
    </source>
</evidence>
<dbReference type="SUPFAM" id="SSF103481">
    <property type="entry name" value="Multidrug resistance efflux transporter EmrE"/>
    <property type="match status" value="2"/>
</dbReference>
<dbReference type="PANTHER" id="PTHR32322">
    <property type="entry name" value="INNER MEMBRANE TRANSPORTER"/>
    <property type="match status" value="1"/>
</dbReference>
<keyword evidence="3 6" id="KW-0812">Transmembrane</keyword>
<feature type="transmembrane region" description="Helical" evidence="6">
    <location>
        <begin position="224"/>
        <end position="245"/>
    </location>
</feature>
<evidence type="ECO:0000256" key="3">
    <source>
        <dbReference type="ARBA" id="ARBA00022692"/>
    </source>
</evidence>
<feature type="transmembrane region" description="Helical" evidence="6">
    <location>
        <begin position="42"/>
        <end position="65"/>
    </location>
</feature>
<dbReference type="EMBL" id="QFFI01000029">
    <property type="protein sequence ID" value="PWG61666.1"/>
    <property type="molecule type" value="Genomic_DNA"/>
</dbReference>
<dbReference type="InterPro" id="IPR037185">
    <property type="entry name" value="EmrE-like"/>
</dbReference>
<evidence type="ECO:0000256" key="1">
    <source>
        <dbReference type="ARBA" id="ARBA00004141"/>
    </source>
</evidence>
<comment type="similarity">
    <text evidence="2">Belongs to the EamA transporter family.</text>
</comment>
<keyword evidence="5 6" id="KW-0472">Membrane</keyword>
<dbReference type="PANTHER" id="PTHR32322:SF2">
    <property type="entry name" value="EAMA DOMAIN-CONTAINING PROTEIN"/>
    <property type="match status" value="1"/>
</dbReference>
<name>A0A2U2MXM3_9GAMM</name>
<evidence type="ECO:0000256" key="5">
    <source>
        <dbReference type="ARBA" id="ARBA00023136"/>
    </source>
</evidence>
<evidence type="ECO:0000256" key="2">
    <source>
        <dbReference type="ARBA" id="ARBA00007362"/>
    </source>
</evidence>
<keyword evidence="9" id="KW-1185">Reference proteome</keyword>
<feature type="transmembrane region" description="Helical" evidence="6">
    <location>
        <begin position="77"/>
        <end position="97"/>
    </location>
</feature>
<feature type="transmembrane region" description="Helical" evidence="6">
    <location>
        <begin position="257"/>
        <end position="275"/>
    </location>
</feature>
<evidence type="ECO:0000259" key="7">
    <source>
        <dbReference type="Pfam" id="PF00892"/>
    </source>
</evidence>
<dbReference type="AlphaFoldDB" id="A0A2U2MXM3"/>
<keyword evidence="4 6" id="KW-1133">Transmembrane helix</keyword>
<dbReference type="Proteomes" id="UP000245474">
    <property type="component" value="Unassembled WGS sequence"/>
</dbReference>
<protein>
    <submittedName>
        <fullName evidence="8">EamA family transporter</fullName>
    </submittedName>
</protein>
<feature type="transmembrane region" description="Helical" evidence="6">
    <location>
        <begin position="161"/>
        <end position="182"/>
    </location>
</feature>
<dbReference type="InterPro" id="IPR050638">
    <property type="entry name" value="AA-Vitamin_Transporters"/>
</dbReference>
<feature type="transmembrane region" description="Helical" evidence="6">
    <location>
        <begin position="103"/>
        <end position="127"/>
    </location>
</feature>
<dbReference type="Pfam" id="PF00892">
    <property type="entry name" value="EamA"/>
    <property type="match status" value="2"/>
</dbReference>
<evidence type="ECO:0000313" key="8">
    <source>
        <dbReference type="EMBL" id="PWG61666.1"/>
    </source>
</evidence>
<organism evidence="8 9">
    <name type="scientific">Sediminicurvatus halobius</name>
    <dbReference type="NCBI Taxonomy" id="2182432"/>
    <lineage>
        <taxon>Bacteria</taxon>
        <taxon>Pseudomonadati</taxon>
        <taxon>Pseudomonadota</taxon>
        <taxon>Gammaproteobacteria</taxon>
        <taxon>Chromatiales</taxon>
        <taxon>Ectothiorhodospiraceae</taxon>
        <taxon>Sediminicurvatus</taxon>
    </lineage>
</organism>
<feature type="domain" description="EamA" evidence="7">
    <location>
        <begin position="13"/>
        <end position="149"/>
    </location>
</feature>
<feature type="domain" description="EamA" evidence="7">
    <location>
        <begin position="163"/>
        <end position="298"/>
    </location>
</feature>
<gene>
    <name evidence="8" type="ORF">DEM34_15440</name>
</gene>
<dbReference type="OrthoDB" id="9804865at2"/>
<feature type="transmembrane region" description="Helical" evidence="6">
    <location>
        <begin position="281"/>
        <end position="299"/>
    </location>
</feature>
<proteinExistence type="inferred from homology"/>
<comment type="caution">
    <text evidence="8">The sequence shown here is derived from an EMBL/GenBank/DDBJ whole genome shotgun (WGS) entry which is preliminary data.</text>
</comment>
<sequence>MMAFDQLPAAVRGTALIAFAAALWSTTGVVSRVLFDHTDVSPFAVAFARLALAAPAFIGIGMAAMGRGFFRLPAGTGRWMIALGLAQAGFQGGYLAGVKLIGAGLATLVTLCLAPILVALLAALLLGERLTPRVLVALPTAILGTAMLVVSPQALALGDGLWLGLAAAMGAALVYAAFTLIGRYAAARVHPMQTAGFGFGAGALALLPLALATDPGAVADGAALAVPVMLYIALVPTTLGYLCFFHGLRHTTATASSILVLLEPLGAALLAWALLGEALGPFGLLGALLLTGAVYLITVPGRPSAPS</sequence>
<dbReference type="GO" id="GO:0016020">
    <property type="term" value="C:membrane"/>
    <property type="evidence" value="ECO:0007669"/>
    <property type="project" value="UniProtKB-SubCell"/>
</dbReference>
<feature type="transmembrane region" description="Helical" evidence="6">
    <location>
        <begin position="134"/>
        <end position="155"/>
    </location>
</feature>
<evidence type="ECO:0000256" key="6">
    <source>
        <dbReference type="SAM" id="Phobius"/>
    </source>
</evidence>
<feature type="transmembrane region" description="Helical" evidence="6">
    <location>
        <begin position="194"/>
        <end position="212"/>
    </location>
</feature>
<comment type="subcellular location">
    <subcellularLocation>
        <location evidence="1">Membrane</location>
        <topology evidence="1">Multi-pass membrane protein</topology>
    </subcellularLocation>
</comment>
<reference evidence="8 9" key="1">
    <citation type="submission" date="2018-05" db="EMBL/GenBank/DDBJ databases">
        <title>Spiribacter halobius sp. nov., a moderately halophilic bacterium isolated from marine solar saltern.</title>
        <authorList>
            <person name="Zheng W.-S."/>
            <person name="Lu D.-C."/>
            <person name="Du Z.-J."/>
        </authorList>
    </citation>
    <scope>NUCLEOTIDE SEQUENCE [LARGE SCALE GENOMIC DNA]</scope>
    <source>
        <strain evidence="8 9">E85</strain>
    </source>
</reference>
<dbReference type="InterPro" id="IPR000620">
    <property type="entry name" value="EamA_dom"/>
</dbReference>
<dbReference type="RefSeq" id="WP_109679731.1">
    <property type="nucleotide sequence ID" value="NZ_CP086615.1"/>
</dbReference>
<accession>A0A2U2MXM3</accession>